<proteinExistence type="inferred from homology"/>
<evidence type="ECO:0000313" key="10">
    <source>
        <dbReference type="EMBL" id="KLT41073.1"/>
    </source>
</evidence>
<dbReference type="PROSITE" id="PS51404">
    <property type="entry name" value="DYP_PEROXIDASE"/>
    <property type="match status" value="1"/>
</dbReference>
<evidence type="ECO:0000256" key="4">
    <source>
        <dbReference type="ARBA" id="ARBA00023002"/>
    </source>
</evidence>
<dbReference type="GO" id="GO:0020037">
    <property type="term" value="F:heme binding"/>
    <property type="evidence" value="ECO:0007669"/>
    <property type="project" value="InterPro"/>
</dbReference>
<evidence type="ECO:0000256" key="7">
    <source>
        <dbReference type="SAM" id="MobiDB-lite"/>
    </source>
</evidence>
<dbReference type="PANTHER" id="PTHR30521">
    <property type="entry name" value="DEFERROCHELATASE/PEROXIDASE"/>
    <property type="match status" value="1"/>
</dbReference>
<feature type="region of interest" description="Disordered" evidence="7">
    <location>
        <begin position="28"/>
        <end position="49"/>
    </location>
</feature>
<dbReference type="SUPFAM" id="SSF54909">
    <property type="entry name" value="Dimeric alpha+beta barrel"/>
    <property type="match status" value="1"/>
</dbReference>
<dbReference type="InterPro" id="IPR048327">
    <property type="entry name" value="Dyp_perox_N"/>
</dbReference>
<dbReference type="InterPro" id="IPR011008">
    <property type="entry name" value="Dimeric_a/b-barrel"/>
</dbReference>
<dbReference type="GeneID" id="28984229"/>
<dbReference type="AlphaFoldDB" id="A0A0J0XJ35"/>
<accession>A0A0J0XJ35</accession>
<dbReference type="GO" id="GO:0046872">
    <property type="term" value="F:metal ion binding"/>
    <property type="evidence" value="ECO:0007669"/>
    <property type="project" value="UniProtKB-KW"/>
</dbReference>
<dbReference type="InterPro" id="IPR006314">
    <property type="entry name" value="Dyp_peroxidase"/>
</dbReference>
<comment type="cofactor">
    <cofactor evidence="1">
        <name>heme b</name>
        <dbReference type="ChEBI" id="CHEBI:60344"/>
    </cofactor>
</comment>
<keyword evidence="4" id="KW-0560">Oxidoreductase</keyword>
<keyword evidence="5" id="KW-0408">Iron</keyword>
<gene>
    <name evidence="10" type="ORF">CC85DRAFT_286765</name>
</gene>
<dbReference type="PANTHER" id="PTHR30521:SF0">
    <property type="entry name" value="DYP-TYPE PEROXIDASE FAMILY PROTEIN"/>
    <property type="match status" value="1"/>
</dbReference>
<feature type="domain" description="Dyp-type peroxidase N-terminal" evidence="8">
    <location>
        <begin position="50"/>
        <end position="176"/>
    </location>
</feature>
<sequence>MLRFIAAPRLTVSAPLLPTLAPRLRCTPPSPFSSRRPISSTPMNPPGNVQGIIAPNTVAATFLILRVKDAAQAKAVVAKVPDLTKNVAVRDSTAALNVTVGIGAGVWDEITGLPRPSELRPFKEIRGAKHTAPSTPGDLLFHVRANRRDLIFEFERQVLDRLGGAVETVDEVSGFRYFDGRNLLGFIDGTANPVGADLPDSCIVTREQCAAGAGGSYLVTQKYLHDLQGWGRLKVEEQESVIGRTKIDNIETEDATDDAQKSHRQLSTIDYEGAELDILRDNMPFGQPGRGEYGTFFIGYSRRLWVTEKMLENMFVGVPPGKHDRMLDYSKAVTGNVFFVPSAEMLDSLG</sequence>
<feature type="domain" description="Dyp-type peroxidase C-terminal" evidence="9">
    <location>
        <begin position="180"/>
        <end position="344"/>
    </location>
</feature>
<evidence type="ECO:0000256" key="5">
    <source>
        <dbReference type="ARBA" id="ARBA00023004"/>
    </source>
</evidence>
<dbReference type="Proteomes" id="UP000053611">
    <property type="component" value="Unassembled WGS sequence"/>
</dbReference>
<feature type="compositionally biased region" description="Low complexity" evidence="7">
    <location>
        <begin position="28"/>
        <end position="42"/>
    </location>
</feature>
<dbReference type="GO" id="GO:0004601">
    <property type="term" value="F:peroxidase activity"/>
    <property type="evidence" value="ECO:0007669"/>
    <property type="project" value="UniProtKB-KW"/>
</dbReference>
<keyword evidence="2 10" id="KW-0575">Peroxidase</keyword>
<evidence type="ECO:0000256" key="6">
    <source>
        <dbReference type="ARBA" id="ARBA00025737"/>
    </source>
</evidence>
<evidence type="ECO:0000256" key="3">
    <source>
        <dbReference type="ARBA" id="ARBA00022723"/>
    </source>
</evidence>
<evidence type="ECO:0000313" key="11">
    <source>
        <dbReference type="Proteomes" id="UP000053611"/>
    </source>
</evidence>
<keyword evidence="3" id="KW-0479">Metal-binding</keyword>
<dbReference type="InterPro" id="IPR048328">
    <property type="entry name" value="Dyp_perox_C"/>
</dbReference>
<dbReference type="RefSeq" id="XP_018277564.1">
    <property type="nucleotide sequence ID" value="XM_018423626.1"/>
</dbReference>
<dbReference type="GO" id="GO:0005829">
    <property type="term" value="C:cytosol"/>
    <property type="evidence" value="ECO:0007669"/>
    <property type="project" value="TreeGrafter"/>
</dbReference>
<evidence type="ECO:0000259" key="9">
    <source>
        <dbReference type="Pfam" id="PF20628"/>
    </source>
</evidence>
<dbReference type="Pfam" id="PF04261">
    <property type="entry name" value="Dyp_perox_N"/>
    <property type="match status" value="1"/>
</dbReference>
<reference evidence="10 11" key="1">
    <citation type="submission" date="2015-03" db="EMBL/GenBank/DDBJ databases">
        <title>Genomics and transcriptomics of the oil-accumulating basidiomycete yeast T. oleaginosus allow insights into substrate utilization and the diverse evolutionary trajectories of mating systems in fungi.</title>
        <authorList>
            <consortium name="DOE Joint Genome Institute"/>
            <person name="Kourist R."/>
            <person name="Kracht O."/>
            <person name="Bracharz F."/>
            <person name="Lipzen A."/>
            <person name="Nolan M."/>
            <person name="Ohm R."/>
            <person name="Grigoriev I."/>
            <person name="Sun S."/>
            <person name="Heitman J."/>
            <person name="Bruck T."/>
            <person name="Nowrousian M."/>
        </authorList>
    </citation>
    <scope>NUCLEOTIDE SEQUENCE [LARGE SCALE GENOMIC DNA]</scope>
    <source>
        <strain evidence="10 11">IBC0246</strain>
    </source>
</reference>
<dbReference type="EMBL" id="KQ087223">
    <property type="protein sequence ID" value="KLT41073.1"/>
    <property type="molecule type" value="Genomic_DNA"/>
</dbReference>
<dbReference type="NCBIfam" id="TIGR01413">
    <property type="entry name" value="Dyp_perox_fam"/>
    <property type="match status" value="1"/>
</dbReference>
<name>A0A0J0XJ35_9TREE</name>
<evidence type="ECO:0000259" key="8">
    <source>
        <dbReference type="Pfam" id="PF04261"/>
    </source>
</evidence>
<evidence type="ECO:0000256" key="2">
    <source>
        <dbReference type="ARBA" id="ARBA00022559"/>
    </source>
</evidence>
<dbReference type="STRING" id="879819.A0A0J0XJ35"/>
<dbReference type="Pfam" id="PF20628">
    <property type="entry name" value="Dyp_perox_C"/>
    <property type="match status" value="1"/>
</dbReference>
<comment type="similarity">
    <text evidence="6">Belongs to the DyP-type peroxidase family.</text>
</comment>
<protein>
    <submittedName>
        <fullName evidence="10">Dyp-type peroxidase</fullName>
    </submittedName>
</protein>
<evidence type="ECO:0000256" key="1">
    <source>
        <dbReference type="ARBA" id="ARBA00001970"/>
    </source>
</evidence>
<keyword evidence="11" id="KW-1185">Reference proteome</keyword>
<organism evidence="10 11">
    <name type="scientific">Cutaneotrichosporon oleaginosum</name>
    <dbReference type="NCBI Taxonomy" id="879819"/>
    <lineage>
        <taxon>Eukaryota</taxon>
        <taxon>Fungi</taxon>
        <taxon>Dikarya</taxon>
        <taxon>Basidiomycota</taxon>
        <taxon>Agaricomycotina</taxon>
        <taxon>Tremellomycetes</taxon>
        <taxon>Trichosporonales</taxon>
        <taxon>Trichosporonaceae</taxon>
        <taxon>Cutaneotrichosporon</taxon>
    </lineage>
</organism>
<dbReference type="OrthoDB" id="76259at2759"/>